<comment type="catalytic activity">
    <reaction evidence="1">
        <text>5-hydroxy-2-oxo-4-ureido-2,5-dihydro-1H-imidazole-5-carboxylate + H(+) = (S)-allantoin + CO2</text>
        <dbReference type="Rhea" id="RHEA:26301"/>
        <dbReference type="ChEBI" id="CHEBI:15378"/>
        <dbReference type="ChEBI" id="CHEBI:15678"/>
        <dbReference type="ChEBI" id="CHEBI:16526"/>
        <dbReference type="ChEBI" id="CHEBI:58639"/>
        <dbReference type="EC" id="4.1.1.97"/>
    </reaction>
</comment>
<dbReference type="STRING" id="1114924.SAMN05216258_102515"/>
<gene>
    <name evidence="9" type="ORF">SAMN05216258_102515</name>
</gene>
<dbReference type="Proteomes" id="UP000199377">
    <property type="component" value="Unassembled WGS sequence"/>
</dbReference>
<evidence type="ECO:0000256" key="5">
    <source>
        <dbReference type="ARBA" id="ARBA00022793"/>
    </source>
</evidence>
<dbReference type="InterPro" id="IPR036817">
    <property type="entry name" value="Transthyretin/HIU_hydrolase_sf"/>
</dbReference>
<dbReference type="PANTHER" id="PTHR43466:SF1">
    <property type="entry name" value="2-OXO-4-HYDROXY-4-CARBOXY-5-UREIDOIMIDAZOLINE DECARBOXYLASE-RELATED"/>
    <property type="match status" value="1"/>
</dbReference>
<dbReference type="InterPro" id="IPR018020">
    <property type="entry name" value="OHCU_decarboxylase"/>
</dbReference>
<dbReference type="GO" id="GO:0051997">
    <property type="term" value="F:2-oxo-4-hydroxy-4-carboxy-5-ureidoimidazoline decarboxylase activity"/>
    <property type="evidence" value="ECO:0007669"/>
    <property type="project" value="UniProtKB-EC"/>
</dbReference>
<dbReference type="Pfam" id="PF09349">
    <property type="entry name" value="OHCU_decarbox"/>
    <property type="match status" value="1"/>
</dbReference>
<comment type="pathway">
    <text evidence="2">Purine metabolism; urate degradation; (S)-allantoin from urate: step 3/3.</text>
</comment>
<dbReference type="Gene3D" id="1.10.3330.10">
    <property type="entry name" value="Oxo-4-hydroxy-4-carboxy-5-ureidoimidazoline decarboxylase"/>
    <property type="match status" value="1"/>
</dbReference>
<evidence type="ECO:0000313" key="10">
    <source>
        <dbReference type="Proteomes" id="UP000199377"/>
    </source>
</evidence>
<evidence type="ECO:0000313" key="9">
    <source>
        <dbReference type="EMBL" id="SFH84544.1"/>
    </source>
</evidence>
<dbReference type="AlphaFoldDB" id="A0A1I3DCU3"/>
<dbReference type="NCBIfam" id="TIGR03164">
    <property type="entry name" value="UHCUDC"/>
    <property type="match status" value="1"/>
</dbReference>
<dbReference type="InterPro" id="IPR023416">
    <property type="entry name" value="Transthyretin/HIU_hydrolase_d"/>
</dbReference>
<evidence type="ECO:0000256" key="2">
    <source>
        <dbReference type="ARBA" id="ARBA00004754"/>
    </source>
</evidence>
<name>A0A1I3DCU3_9RHOB</name>
<feature type="domain" description="Oxo-4-hydroxy-4-carboxy-5-ureidoimidazoline decarboxylase" evidence="8">
    <location>
        <begin position="11"/>
        <end position="165"/>
    </location>
</feature>
<dbReference type="SUPFAM" id="SSF49472">
    <property type="entry name" value="Transthyretin (synonym: prealbumin)"/>
    <property type="match status" value="1"/>
</dbReference>
<dbReference type="RefSeq" id="WP_177236154.1">
    <property type="nucleotide sequence ID" value="NZ_FOQH01000002.1"/>
</dbReference>
<accession>A0A1I3DCU3</accession>
<keyword evidence="4" id="KW-0659">Purine metabolism</keyword>
<evidence type="ECO:0000256" key="6">
    <source>
        <dbReference type="ARBA" id="ARBA00023239"/>
    </source>
</evidence>
<evidence type="ECO:0000259" key="8">
    <source>
        <dbReference type="Pfam" id="PF09349"/>
    </source>
</evidence>
<dbReference type="GO" id="GO:0019628">
    <property type="term" value="P:urate catabolic process"/>
    <property type="evidence" value="ECO:0007669"/>
    <property type="project" value="UniProtKB-UniPathway"/>
</dbReference>
<organism evidence="9 10">
    <name type="scientific">Albimonas pacifica</name>
    <dbReference type="NCBI Taxonomy" id="1114924"/>
    <lineage>
        <taxon>Bacteria</taxon>
        <taxon>Pseudomonadati</taxon>
        <taxon>Pseudomonadota</taxon>
        <taxon>Alphaproteobacteria</taxon>
        <taxon>Rhodobacterales</taxon>
        <taxon>Paracoccaceae</taxon>
        <taxon>Albimonas</taxon>
    </lineage>
</organism>
<evidence type="ECO:0000259" key="7">
    <source>
        <dbReference type="Pfam" id="PF00576"/>
    </source>
</evidence>
<dbReference type="InterPro" id="IPR017580">
    <property type="entry name" value="OHCU_decarboxylase-1"/>
</dbReference>
<dbReference type="EC" id="4.1.1.97" evidence="3"/>
<dbReference type="GO" id="GO:0006144">
    <property type="term" value="P:purine nucleobase metabolic process"/>
    <property type="evidence" value="ECO:0007669"/>
    <property type="project" value="UniProtKB-KW"/>
</dbReference>
<protein>
    <recommendedName>
        <fullName evidence="3">2-oxo-4-hydroxy-4-carboxy-5-ureidoimidazoline decarboxylase</fullName>
        <ecNumber evidence="3">4.1.1.97</ecNumber>
    </recommendedName>
</protein>
<dbReference type="EMBL" id="FOQH01000002">
    <property type="protein sequence ID" value="SFH84544.1"/>
    <property type="molecule type" value="Genomic_DNA"/>
</dbReference>
<keyword evidence="5" id="KW-0210">Decarboxylase</keyword>
<dbReference type="SUPFAM" id="SSF158694">
    <property type="entry name" value="UraD-Like"/>
    <property type="match status" value="1"/>
</dbReference>
<feature type="domain" description="Transthyretin/hydroxyisourate hydrolase" evidence="7">
    <location>
        <begin position="180"/>
        <end position="292"/>
    </location>
</feature>
<keyword evidence="10" id="KW-1185">Reference proteome</keyword>
<keyword evidence="6" id="KW-0456">Lyase</keyword>
<proteinExistence type="predicted"/>
<evidence type="ECO:0000256" key="4">
    <source>
        <dbReference type="ARBA" id="ARBA00022631"/>
    </source>
</evidence>
<dbReference type="Gene3D" id="2.60.40.180">
    <property type="entry name" value="Transthyretin/hydroxyisourate hydrolase domain"/>
    <property type="match status" value="1"/>
</dbReference>
<sequence length="294" mass="31067">MTATEALEAINAGDADEAAARILPFIERSPEVAARAARRRPFADAAAFAAALRAALMELDEPALLALYRGHPELAPPEPGAMTEASQSEQGRLGLTDPQAPAAARLAELNRRYVERFGFPYIVALHRHAELAGVLADFERRLAAPRADEIATAREEIASVCRARVLSAFAPGAPAQAGGVSIHAVDVASGRPAEGLAVRLIRLAPGGPAVLAEGTCGRSGLFDHPTVTGEGIEAGRYAAEFEVGAYCRARGGEAADAGFLETVRYDFAVPEPAQHYHLPFKFTAWGYSLFRGGL</sequence>
<dbReference type="Pfam" id="PF00576">
    <property type="entry name" value="Transthyretin"/>
    <property type="match status" value="1"/>
</dbReference>
<dbReference type="PANTHER" id="PTHR43466">
    <property type="entry name" value="2-OXO-4-HYDROXY-4-CARBOXY-5-UREIDOIMIDAZOLINE DECARBOXYLASE-RELATED"/>
    <property type="match status" value="1"/>
</dbReference>
<reference evidence="9 10" key="1">
    <citation type="submission" date="2016-10" db="EMBL/GenBank/DDBJ databases">
        <authorList>
            <person name="de Groot N.N."/>
        </authorList>
    </citation>
    <scope>NUCLEOTIDE SEQUENCE [LARGE SCALE GENOMIC DNA]</scope>
    <source>
        <strain evidence="9 10">CGMCC 1.11030</strain>
    </source>
</reference>
<evidence type="ECO:0000256" key="3">
    <source>
        <dbReference type="ARBA" id="ARBA00012257"/>
    </source>
</evidence>
<dbReference type="UniPathway" id="UPA00394">
    <property type="reaction ID" value="UER00652"/>
</dbReference>
<dbReference type="GO" id="GO:0000255">
    <property type="term" value="P:allantoin metabolic process"/>
    <property type="evidence" value="ECO:0007669"/>
    <property type="project" value="InterPro"/>
</dbReference>
<evidence type="ECO:0000256" key="1">
    <source>
        <dbReference type="ARBA" id="ARBA00001163"/>
    </source>
</evidence>
<dbReference type="InterPro" id="IPR036778">
    <property type="entry name" value="OHCU_decarboxylase_sf"/>
</dbReference>